<dbReference type="Proteomes" id="UP000006230">
    <property type="component" value="Unassembled WGS sequence"/>
</dbReference>
<dbReference type="InterPro" id="IPR009936">
    <property type="entry name" value="DUF1468"/>
</dbReference>
<evidence type="ECO:0000259" key="2">
    <source>
        <dbReference type="Pfam" id="PF07331"/>
    </source>
</evidence>
<keyword evidence="1" id="KW-0472">Membrane</keyword>
<evidence type="ECO:0000256" key="1">
    <source>
        <dbReference type="SAM" id="Phobius"/>
    </source>
</evidence>
<dbReference type="AlphaFoldDB" id="Q0FTU9"/>
<dbReference type="HOGENOM" id="CLU_116269_0_0_5"/>
<dbReference type="EMBL" id="AATQ01000005">
    <property type="protein sequence ID" value="EAU47650.1"/>
    <property type="molecule type" value="Genomic_DNA"/>
</dbReference>
<feature type="transmembrane region" description="Helical" evidence="1">
    <location>
        <begin position="91"/>
        <end position="118"/>
    </location>
</feature>
<proteinExistence type="predicted"/>
<protein>
    <recommendedName>
        <fullName evidence="2">DUF1468 domain-containing protein</fullName>
    </recommendedName>
</protein>
<dbReference type="STRING" id="314265.R2601_19974"/>
<evidence type="ECO:0000313" key="3">
    <source>
        <dbReference type="EMBL" id="EAU47650.1"/>
    </source>
</evidence>
<name>Q0FTU9_SALBH</name>
<dbReference type="RefSeq" id="WP_007798640.1">
    <property type="nucleotide sequence ID" value="NZ_DS022276.1"/>
</dbReference>
<sequence>MALDRWIALVFIAFCAAYGYLAFFTMDELLPPFMQRNPVWPSTFPKILSIMGIVVGLIVLFGLEHHETKDSEPDAAEINYRRLHEYNLGQALALLGLMVVYAFALRPAGFLLATTIFLAGGSAILGERKWHIMLPVSLIASGFVWYLVQEVLGIFLRPLPYVMGL</sequence>
<comment type="caution">
    <text evidence="3">The sequence shown here is derived from an EMBL/GenBank/DDBJ whole genome shotgun (WGS) entry which is preliminary data.</text>
</comment>
<feature type="transmembrane region" description="Helical" evidence="1">
    <location>
        <begin position="130"/>
        <end position="148"/>
    </location>
</feature>
<reference evidence="3 4" key="1">
    <citation type="journal article" date="2010" name="J. Bacteriol.">
        <title>Genome sequences of Pelagibaca bermudensis HTCC2601T and Maritimibacter alkaliphilus HTCC2654T, the type strains of two marine Roseobacter genera.</title>
        <authorList>
            <person name="Thrash J.C."/>
            <person name="Cho J.C."/>
            <person name="Ferriera S."/>
            <person name="Johnson J."/>
            <person name="Vergin K.L."/>
            <person name="Giovannoni S.J."/>
        </authorList>
    </citation>
    <scope>NUCLEOTIDE SEQUENCE [LARGE SCALE GENOMIC DNA]</scope>
    <source>
        <strain evidence="4">DSM 26914 / JCM 13377 / KCTC 12554 / HTCC2601</strain>
    </source>
</reference>
<keyword evidence="4" id="KW-1185">Reference proteome</keyword>
<dbReference type="OrthoDB" id="1956824at2"/>
<keyword evidence="1" id="KW-0812">Transmembrane</keyword>
<accession>Q0FTU9</accession>
<evidence type="ECO:0000313" key="4">
    <source>
        <dbReference type="Proteomes" id="UP000006230"/>
    </source>
</evidence>
<keyword evidence="1" id="KW-1133">Transmembrane helix</keyword>
<organism evidence="3 4">
    <name type="scientific">Salipiger bermudensis (strain DSM 26914 / JCM 13377 / KCTC 12554 / HTCC2601)</name>
    <name type="common">Pelagibaca bermudensis</name>
    <dbReference type="NCBI Taxonomy" id="314265"/>
    <lineage>
        <taxon>Bacteria</taxon>
        <taxon>Pseudomonadati</taxon>
        <taxon>Pseudomonadota</taxon>
        <taxon>Alphaproteobacteria</taxon>
        <taxon>Rhodobacterales</taxon>
        <taxon>Roseobacteraceae</taxon>
        <taxon>Salipiger</taxon>
    </lineage>
</organism>
<feature type="domain" description="DUF1468" evidence="2">
    <location>
        <begin position="5"/>
        <end position="156"/>
    </location>
</feature>
<feature type="transmembrane region" description="Helical" evidence="1">
    <location>
        <begin position="6"/>
        <end position="26"/>
    </location>
</feature>
<dbReference type="eggNOG" id="ENOG502ZBZN">
    <property type="taxonomic scope" value="Bacteria"/>
</dbReference>
<dbReference type="Pfam" id="PF07331">
    <property type="entry name" value="TctB"/>
    <property type="match status" value="1"/>
</dbReference>
<feature type="transmembrane region" description="Helical" evidence="1">
    <location>
        <begin position="47"/>
        <end position="63"/>
    </location>
</feature>
<gene>
    <name evidence="3" type="ORF">R2601_19974</name>
</gene>